<feature type="compositionally biased region" description="Polar residues" evidence="1">
    <location>
        <begin position="10"/>
        <end position="28"/>
    </location>
</feature>
<sequence>MLTLAGPRSPTDSNAAQRHNPFKSTSYGADSREQGHPGKHEAAEHPPSDSGRARVAVTPTSLKAKLGALNAGDSNAVFPFTKMLPKDTGGETQRLEELRKYARREGGY</sequence>
<evidence type="ECO:0000313" key="2">
    <source>
        <dbReference type="EMBL" id="CAI4210792.1"/>
    </source>
</evidence>
<dbReference type="Proteomes" id="UP000838763">
    <property type="component" value="Unassembled WGS sequence"/>
</dbReference>
<evidence type="ECO:0000313" key="3">
    <source>
        <dbReference type="Proteomes" id="UP000838763"/>
    </source>
</evidence>
<feature type="region of interest" description="Disordered" evidence="1">
    <location>
        <begin position="1"/>
        <end position="55"/>
    </location>
</feature>
<organism evidence="2 3">
    <name type="scientific">Parascedosporium putredinis</name>
    <dbReference type="NCBI Taxonomy" id="1442378"/>
    <lineage>
        <taxon>Eukaryota</taxon>
        <taxon>Fungi</taxon>
        <taxon>Dikarya</taxon>
        <taxon>Ascomycota</taxon>
        <taxon>Pezizomycotina</taxon>
        <taxon>Sordariomycetes</taxon>
        <taxon>Hypocreomycetidae</taxon>
        <taxon>Microascales</taxon>
        <taxon>Microascaceae</taxon>
        <taxon>Parascedosporium</taxon>
    </lineage>
</organism>
<gene>
    <name evidence="2" type="ORF">PPNO1_LOCUS592</name>
</gene>
<reference evidence="2" key="1">
    <citation type="submission" date="2022-11" db="EMBL/GenBank/DDBJ databases">
        <authorList>
            <person name="Scott C."/>
            <person name="Bruce N."/>
        </authorList>
    </citation>
    <scope>NUCLEOTIDE SEQUENCE</scope>
</reference>
<name>A0A9P1GVJ8_9PEZI</name>
<dbReference type="AlphaFoldDB" id="A0A9P1GVJ8"/>
<dbReference type="EMBL" id="CALLCH030000001">
    <property type="protein sequence ID" value="CAI4210792.1"/>
    <property type="molecule type" value="Genomic_DNA"/>
</dbReference>
<feature type="compositionally biased region" description="Basic and acidic residues" evidence="1">
    <location>
        <begin position="30"/>
        <end position="47"/>
    </location>
</feature>
<evidence type="ECO:0000256" key="1">
    <source>
        <dbReference type="SAM" id="MobiDB-lite"/>
    </source>
</evidence>
<accession>A0A9P1GVJ8</accession>
<comment type="caution">
    <text evidence="2">The sequence shown here is derived from an EMBL/GenBank/DDBJ whole genome shotgun (WGS) entry which is preliminary data.</text>
</comment>
<protein>
    <submittedName>
        <fullName evidence="2">Uncharacterized protein</fullName>
    </submittedName>
</protein>
<keyword evidence="3" id="KW-1185">Reference proteome</keyword>
<proteinExistence type="predicted"/>